<dbReference type="InterPro" id="IPR027353">
    <property type="entry name" value="NET_dom"/>
</dbReference>
<sequence length="352" mass="39288">MSEISRDVNASSMMNMGPDMFQYYISGLSELLYRDDFAPSVGTSRLVGSGSGSFKDKEVADSDKKRSVGFGSLFSDAIGDGLPAHRKERLIIMLRQSVLALNKEVDEMLDPVFAMQRLRSLLAPTKSCARHHDADSMAEVDIHAGKRLRISVDEPLIGSPDSCNLTEEGSLNERNGMAEPPKSLTRCNKRGCVKSNQKGKPDDAKSLCGDCSKQGMTDSFLGSCSRDNGEVNDDLHVLLENRGPKVEEKMEKYANEISTTLDHMLEKIEELLDLVISSCRPMTLAEKHQLRRLIEKLPSQNLDRGVEIMQRGKPPEKEASHDITVNLLHEDDLTLWRLYFYVKAVENAQKLL</sequence>
<dbReference type="Pfam" id="PF17035">
    <property type="entry name" value="BET"/>
    <property type="match status" value="1"/>
</dbReference>
<gene>
    <name evidence="5" type="ORF">Tci_454618</name>
</gene>
<name>A0A699HVR3_TANCI</name>
<evidence type="ECO:0000256" key="2">
    <source>
        <dbReference type="ARBA" id="ARBA00023163"/>
    </source>
</evidence>
<evidence type="ECO:0000256" key="3">
    <source>
        <dbReference type="SAM" id="MobiDB-lite"/>
    </source>
</evidence>
<proteinExistence type="predicted"/>
<dbReference type="AlphaFoldDB" id="A0A699HVR3"/>
<keyword evidence="1" id="KW-0805">Transcription regulation</keyword>
<evidence type="ECO:0000313" key="5">
    <source>
        <dbReference type="EMBL" id="GEY82644.1"/>
    </source>
</evidence>
<reference evidence="5" key="1">
    <citation type="journal article" date="2019" name="Sci. Rep.">
        <title>Draft genome of Tanacetum cinerariifolium, the natural source of mosquito coil.</title>
        <authorList>
            <person name="Yamashiro T."/>
            <person name="Shiraishi A."/>
            <person name="Satake H."/>
            <person name="Nakayama K."/>
        </authorList>
    </citation>
    <scope>NUCLEOTIDE SEQUENCE</scope>
</reference>
<feature type="compositionally biased region" description="Polar residues" evidence="3">
    <location>
        <begin position="161"/>
        <end position="173"/>
    </location>
</feature>
<dbReference type="Gene3D" id="1.20.1270.220">
    <property type="match status" value="1"/>
</dbReference>
<dbReference type="PANTHER" id="PTHR45926">
    <property type="entry name" value="OSJNBA0053K19.4 PROTEIN"/>
    <property type="match status" value="1"/>
</dbReference>
<accession>A0A699HVR3</accession>
<feature type="region of interest" description="Disordered" evidence="3">
    <location>
        <begin position="161"/>
        <end position="183"/>
    </location>
</feature>
<dbReference type="PROSITE" id="PS51525">
    <property type="entry name" value="NET"/>
    <property type="match status" value="1"/>
</dbReference>
<evidence type="ECO:0000259" key="4">
    <source>
        <dbReference type="PROSITE" id="PS51525"/>
    </source>
</evidence>
<protein>
    <submittedName>
        <fullName evidence="5">GATA transcription factor 7</fullName>
    </submittedName>
</protein>
<dbReference type="InterPro" id="IPR038336">
    <property type="entry name" value="NET_sf"/>
</dbReference>
<dbReference type="EMBL" id="BKCJ010213397">
    <property type="protein sequence ID" value="GEY82644.1"/>
    <property type="molecule type" value="Genomic_DNA"/>
</dbReference>
<organism evidence="5">
    <name type="scientific">Tanacetum cinerariifolium</name>
    <name type="common">Dalmatian daisy</name>
    <name type="synonym">Chrysanthemum cinerariifolium</name>
    <dbReference type="NCBI Taxonomy" id="118510"/>
    <lineage>
        <taxon>Eukaryota</taxon>
        <taxon>Viridiplantae</taxon>
        <taxon>Streptophyta</taxon>
        <taxon>Embryophyta</taxon>
        <taxon>Tracheophyta</taxon>
        <taxon>Spermatophyta</taxon>
        <taxon>Magnoliopsida</taxon>
        <taxon>eudicotyledons</taxon>
        <taxon>Gunneridae</taxon>
        <taxon>Pentapetalae</taxon>
        <taxon>asterids</taxon>
        <taxon>campanulids</taxon>
        <taxon>Asterales</taxon>
        <taxon>Asteraceae</taxon>
        <taxon>Asteroideae</taxon>
        <taxon>Anthemideae</taxon>
        <taxon>Anthemidinae</taxon>
        <taxon>Tanacetum</taxon>
    </lineage>
</organism>
<evidence type="ECO:0000256" key="1">
    <source>
        <dbReference type="ARBA" id="ARBA00023015"/>
    </source>
</evidence>
<comment type="caution">
    <text evidence="5">The sequence shown here is derived from an EMBL/GenBank/DDBJ whole genome shotgun (WGS) entry which is preliminary data.</text>
</comment>
<feature type="domain" description="NET" evidence="4">
    <location>
        <begin position="272"/>
        <end position="352"/>
    </location>
</feature>
<keyword evidence="2" id="KW-0804">Transcription</keyword>